<comment type="caution">
    <text evidence="3">The sequence shown here is derived from an EMBL/GenBank/DDBJ whole genome shotgun (WGS) entry which is preliminary data.</text>
</comment>
<feature type="region of interest" description="Disordered" evidence="1">
    <location>
        <begin position="1"/>
        <end position="41"/>
    </location>
</feature>
<dbReference type="Pfam" id="PF01844">
    <property type="entry name" value="HNH"/>
    <property type="match status" value="1"/>
</dbReference>
<evidence type="ECO:0000256" key="1">
    <source>
        <dbReference type="SAM" id="MobiDB-lite"/>
    </source>
</evidence>
<dbReference type="InterPro" id="IPR002711">
    <property type="entry name" value="HNH"/>
</dbReference>
<sequence>MRPNKEPKRTKPTQSPTRTRPVSPSGSRHRTKLPPPPASLLSGEFVTEEFSRVDNPRSFPYNVKQQCWEKAEKIKGRDPDRWRRDHLGNIVFRKLVGCPGCLCHDYDHILPYSKGGKSTLDNCQVLQATVNRSKGNRTELTKAELIEKSSYCRVSGRDMDMLELSAFGNVRRGQDSGGCNIQ</sequence>
<name>A0AAV3RHM1_LITER</name>
<dbReference type="AlphaFoldDB" id="A0AAV3RHM1"/>
<dbReference type="GO" id="GO:0008270">
    <property type="term" value="F:zinc ion binding"/>
    <property type="evidence" value="ECO:0007669"/>
    <property type="project" value="InterPro"/>
</dbReference>
<gene>
    <name evidence="3" type="ORF">LIER_27853</name>
</gene>
<feature type="domain" description="HNH nuclease" evidence="2">
    <location>
        <begin position="86"/>
        <end position="132"/>
    </location>
</feature>
<evidence type="ECO:0000313" key="3">
    <source>
        <dbReference type="EMBL" id="GAA0174468.1"/>
    </source>
</evidence>
<protein>
    <recommendedName>
        <fullName evidence="2">HNH nuclease domain-containing protein</fullName>
    </recommendedName>
</protein>
<dbReference type="Proteomes" id="UP001454036">
    <property type="component" value="Unassembled WGS sequence"/>
</dbReference>
<feature type="compositionally biased region" description="Polar residues" evidence="1">
    <location>
        <begin position="12"/>
        <end position="26"/>
    </location>
</feature>
<organism evidence="3 4">
    <name type="scientific">Lithospermum erythrorhizon</name>
    <name type="common">Purple gromwell</name>
    <name type="synonym">Lithospermum officinale var. erythrorhizon</name>
    <dbReference type="NCBI Taxonomy" id="34254"/>
    <lineage>
        <taxon>Eukaryota</taxon>
        <taxon>Viridiplantae</taxon>
        <taxon>Streptophyta</taxon>
        <taxon>Embryophyta</taxon>
        <taxon>Tracheophyta</taxon>
        <taxon>Spermatophyta</taxon>
        <taxon>Magnoliopsida</taxon>
        <taxon>eudicotyledons</taxon>
        <taxon>Gunneridae</taxon>
        <taxon>Pentapetalae</taxon>
        <taxon>asterids</taxon>
        <taxon>lamiids</taxon>
        <taxon>Boraginales</taxon>
        <taxon>Boraginaceae</taxon>
        <taxon>Boraginoideae</taxon>
        <taxon>Lithospermeae</taxon>
        <taxon>Lithospermum</taxon>
    </lineage>
</organism>
<evidence type="ECO:0000313" key="4">
    <source>
        <dbReference type="Proteomes" id="UP001454036"/>
    </source>
</evidence>
<dbReference type="CDD" id="cd00085">
    <property type="entry name" value="HNHc"/>
    <property type="match status" value="1"/>
</dbReference>
<evidence type="ECO:0000259" key="2">
    <source>
        <dbReference type="SMART" id="SM00507"/>
    </source>
</evidence>
<dbReference type="SMART" id="SM00507">
    <property type="entry name" value="HNHc"/>
    <property type="match status" value="1"/>
</dbReference>
<proteinExistence type="predicted"/>
<dbReference type="GO" id="GO:0003676">
    <property type="term" value="F:nucleic acid binding"/>
    <property type="evidence" value="ECO:0007669"/>
    <property type="project" value="InterPro"/>
</dbReference>
<dbReference type="Gene3D" id="1.10.30.50">
    <property type="match status" value="1"/>
</dbReference>
<dbReference type="EMBL" id="BAABME010009091">
    <property type="protein sequence ID" value="GAA0174468.1"/>
    <property type="molecule type" value="Genomic_DNA"/>
</dbReference>
<accession>A0AAV3RHM1</accession>
<dbReference type="PANTHER" id="PTHR33427:SF3">
    <property type="entry name" value="HNH ENDONUCLEASE"/>
    <property type="match status" value="1"/>
</dbReference>
<dbReference type="PANTHER" id="PTHR33427">
    <property type="entry name" value="HNH ENDONUCLEASE"/>
    <property type="match status" value="1"/>
</dbReference>
<dbReference type="GO" id="GO:0004519">
    <property type="term" value="F:endonuclease activity"/>
    <property type="evidence" value="ECO:0007669"/>
    <property type="project" value="InterPro"/>
</dbReference>
<reference evidence="3 4" key="1">
    <citation type="submission" date="2024-01" db="EMBL/GenBank/DDBJ databases">
        <title>The complete chloroplast genome sequence of Lithospermum erythrorhizon: insights into the phylogenetic relationship among Boraginaceae species and the maternal lineages of purple gromwells.</title>
        <authorList>
            <person name="Okada T."/>
            <person name="Watanabe K."/>
        </authorList>
    </citation>
    <scope>NUCLEOTIDE SEQUENCE [LARGE SCALE GENOMIC DNA]</scope>
</reference>
<keyword evidence="4" id="KW-1185">Reference proteome</keyword>
<dbReference type="InterPro" id="IPR003615">
    <property type="entry name" value="HNH_nuc"/>
</dbReference>